<gene>
    <name evidence="1" type="ORF">Moror_17592</name>
</gene>
<name>V2XUY7_MONRO</name>
<protein>
    <submittedName>
        <fullName evidence="1">Uncharacterized protein</fullName>
    </submittedName>
</protein>
<dbReference type="Proteomes" id="UP000017559">
    <property type="component" value="Unassembled WGS sequence"/>
</dbReference>
<comment type="caution">
    <text evidence="1">The sequence shown here is derived from an EMBL/GenBank/DDBJ whole genome shotgun (WGS) entry which is preliminary data.</text>
</comment>
<dbReference type="EMBL" id="AWSO01000024">
    <property type="protein sequence ID" value="ESK97592.1"/>
    <property type="molecule type" value="Genomic_DNA"/>
</dbReference>
<proteinExistence type="predicted"/>
<evidence type="ECO:0000313" key="1">
    <source>
        <dbReference type="EMBL" id="ESK97592.1"/>
    </source>
</evidence>
<reference evidence="1 2" key="1">
    <citation type="journal article" date="2014" name="BMC Genomics">
        <title>Genome and secretome analysis of the hemibiotrophic fungal pathogen, Moniliophthora roreri, which causes frosty pod rot disease of cacao: mechanisms of the biotrophic and necrotrophic phases.</title>
        <authorList>
            <person name="Meinhardt L.W."/>
            <person name="Costa G.G.L."/>
            <person name="Thomazella D.P.T."/>
            <person name="Teixeira P.J.P.L."/>
            <person name="Carazzolle M.F."/>
            <person name="Schuster S.C."/>
            <person name="Carlson J.E."/>
            <person name="Guiltinan M.J."/>
            <person name="Mieczkowski P."/>
            <person name="Farmer A."/>
            <person name="Ramaraj T."/>
            <person name="Crozier J."/>
            <person name="Davis R.E."/>
            <person name="Shao J."/>
            <person name="Melnick R.L."/>
            <person name="Pereira G.A.G."/>
            <person name="Bailey B.A."/>
        </authorList>
    </citation>
    <scope>NUCLEOTIDE SEQUENCE [LARGE SCALE GENOMIC DNA]</scope>
    <source>
        <strain evidence="1 2">MCA 2997</strain>
    </source>
</reference>
<accession>V2XUY7</accession>
<dbReference type="KEGG" id="mrr:Moror_17592"/>
<dbReference type="AlphaFoldDB" id="V2XUY7"/>
<keyword evidence="2" id="KW-1185">Reference proteome</keyword>
<dbReference type="OrthoDB" id="5410040at2759"/>
<sequence length="85" mass="9381">MAVYRKAQRLAHGRTFVSSLFGITFFATVLTVSASNILPCPARPSKTRFADSEQKDSPASFAGGEVVVVSSKRTRKWIEEKYPTV</sequence>
<dbReference type="HOGENOM" id="CLU_174998_0_0_1"/>
<organism evidence="1 2">
    <name type="scientific">Moniliophthora roreri (strain MCA 2997)</name>
    <name type="common">Cocoa frosty pod rot fungus</name>
    <name type="synonym">Crinipellis roreri</name>
    <dbReference type="NCBI Taxonomy" id="1381753"/>
    <lineage>
        <taxon>Eukaryota</taxon>
        <taxon>Fungi</taxon>
        <taxon>Dikarya</taxon>
        <taxon>Basidiomycota</taxon>
        <taxon>Agaricomycotina</taxon>
        <taxon>Agaricomycetes</taxon>
        <taxon>Agaricomycetidae</taxon>
        <taxon>Agaricales</taxon>
        <taxon>Marasmiineae</taxon>
        <taxon>Marasmiaceae</taxon>
        <taxon>Moniliophthora</taxon>
    </lineage>
</organism>
<evidence type="ECO:0000313" key="2">
    <source>
        <dbReference type="Proteomes" id="UP000017559"/>
    </source>
</evidence>